<evidence type="ECO:0000313" key="2">
    <source>
        <dbReference type="EMBL" id="SUZ66214.1"/>
    </source>
</evidence>
<dbReference type="GO" id="GO:0008410">
    <property type="term" value="F:CoA-transferase activity"/>
    <property type="evidence" value="ECO:0007669"/>
    <property type="project" value="TreeGrafter"/>
</dbReference>
<protein>
    <recommendedName>
        <fullName evidence="3">CoA transferase</fullName>
    </recommendedName>
</protein>
<dbReference type="AlphaFoldDB" id="A0A381PHW0"/>
<reference evidence="2" key="1">
    <citation type="submission" date="2018-05" db="EMBL/GenBank/DDBJ databases">
        <authorList>
            <person name="Lanie J.A."/>
            <person name="Ng W.-L."/>
            <person name="Kazmierczak K.M."/>
            <person name="Andrzejewski T.M."/>
            <person name="Davidsen T.M."/>
            <person name="Wayne K.J."/>
            <person name="Tettelin H."/>
            <person name="Glass J.I."/>
            <person name="Rusch D."/>
            <person name="Podicherti R."/>
            <person name="Tsui H.-C.T."/>
            <person name="Winkler M.E."/>
        </authorList>
    </citation>
    <scope>NUCLEOTIDE SEQUENCE</scope>
</reference>
<gene>
    <name evidence="2" type="ORF">METZ01_LOCUS19068</name>
</gene>
<dbReference type="PANTHER" id="PTHR48207">
    <property type="entry name" value="SUCCINATE--HYDROXYMETHYLGLUTARATE COA-TRANSFERASE"/>
    <property type="match status" value="1"/>
</dbReference>
<dbReference type="InterPro" id="IPR023606">
    <property type="entry name" value="CoA-Trfase_III_dom_1_sf"/>
</dbReference>
<dbReference type="InterPro" id="IPR003673">
    <property type="entry name" value="CoA-Trfase_fam_III"/>
</dbReference>
<dbReference type="InterPro" id="IPR044855">
    <property type="entry name" value="CoA-Trfase_III_dom3_sf"/>
</dbReference>
<keyword evidence="1" id="KW-0808">Transferase</keyword>
<dbReference type="EMBL" id="UINC01000978">
    <property type="protein sequence ID" value="SUZ66214.1"/>
    <property type="molecule type" value="Genomic_DNA"/>
</dbReference>
<accession>A0A381PHW0</accession>
<evidence type="ECO:0000256" key="1">
    <source>
        <dbReference type="ARBA" id="ARBA00022679"/>
    </source>
</evidence>
<name>A0A381PHW0_9ZZZZ</name>
<dbReference type="InterPro" id="IPR050483">
    <property type="entry name" value="CoA-transferase_III_domain"/>
</dbReference>
<dbReference type="PANTHER" id="PTHR48207:SF3">
    <property type="entry name" value="SUCCINATE--HYDROXYMETHYLGLUTARATE COA-TRANSFERASE"/>
    <property type="match status" value="1"/>
</dbReference>
<proteinExistence type="predicted"/>
<evidence type="ECO:0008006" key="3">
    <source>
        <dbReference type="Google" id="ProtNLM"/>
    </source>
</evidence>
<dbReference type="SUPFAM" id="SSF89796">
    <property type="entry name" value="CoA-transferase family III (CaiB/BaiF)"/>
    <property type="match status" value="1"/>
</dbReference>
<dbReference type="Gene3D" id="3.40.50.10540">
    <property type="entry name" value="Crotonobetainyl-coa:carnitine coa-transferase, domain 1"/>
    <property type="match status" value="1"/>
</dbReference>
<sequence length="396" mass="42148">MAGPLDGMKVIEVGLLIQGPQAAALLADMGAEVIKVELPGIGDQGRYIFLGDGDLRSAVFIGCNRGKRGLTLDLRHDQGANIFKKLTETADIVISNFKPGTLDEWGLGYEDLAAINPRIIWAAGSTFGPVGPDASREGADLAGQSAGGLISTTGREGDPPTPVGAFIADHIGSLNMVAGILAALNARHESGLGQRIEVSLVGGQIWAQATEYTHYLLTGKIPGRSNLGHPLIPAAYRIFQTADGWIGLIGLSAEAKDVFFALVGRPEMAMDPRFDALLLSPEELKSLLAELEPIFLEKTTNEWCELLKEAGARFAPVRNYAEVVADEGVWENDYFVEVKDASGESQRVVGTPIRMSETPLQPSATAPDLGQHSDEILSEVGYSAAQIEEFRAAGTV</sequence>
<organism evidence="2">
    <name type="scientific">marine metagenome</name>
    <dbReference type="NCBI Taxonomy" id="408172"/>
    <lineage>
        <taxon>unclassified sequences</taxon>
        <taxon>metagenomes</taxon>
        <taxon>ecological metagenomes</taxon>
    </lineage>
</organism>
<dbReference type="Gene3D" id="3.30.1540.10">
    <property type="entry name" value="formyl-coa transferase, domain 3"/>
    <property type="match status" value="1"/>
</dbReference>
<dbReference type="Pfam" id="PF02515">
    <property type="entry name" value="CoA_transf_3"/>
    <property type="match status" value="1"/>
</dbReference>